<accession>A0A1R1XVV8</accession>
<dbReference type="PANTHER" id="PTHR46467:SF1">
    <property type="entry name" value="TETHER CONTAINING UBX DOMAIN FOR GLUT4"/>
    <property type="match status" value="1"/>
</dbReference>
<dbReference type="CDD" id="cd16105">
    <property type="entry name" value="Ubl_ASPSCR1_like"/>
    <property type="match status" value="1"/>
</dbReference>
<organism evidence="4 5">
    <name type="scientific">Smittium culicis</name>
    <dbReference type="NCBI Taxonomy" id="133412"/>
    <lineage>
        <taxon>Eukaryota</taxon>
        <taxon>Fungi</taxon>
        <taxon>Fungi incertae sedis</taxon>
        <taxon>Zoopagomycota</taxon>
        <taxon>Kickxellomycotina</taxon>
        <taxon>Harpellomycetes</taxon>
        <taxon>Harpellales</taxon>
        <taxon>Legeriomycetaceae</taxon>
        <taxon>Smittium</taxon>
    </lineage>
</organism>
<comment type="caution">
    <text evidence="4">The sequence shown here is derived from an EMBL/GenBank/DDBJ whole genome shotgun (WGS) entry which is preliminary data.</text>
</comment>
<reference evidence="4" key="1">
    <citation type="submission" date="2017-01" db="EMBL/GenBank/DDBJ databases">
        <authorList>
            <person name="Mah S.A."/>
            <person name="Swanson W.J."/>
            <person name="Moy G.W."/>
            <person name="Vacquier V.D."/>
        </authorList>
    </citation>
    <scope>NUCLEOTIDE SEQUENCE [LARGE SCALE GENOMIC DNA]</scope>
    <source>
        <strain evidence="4">ID-206-W2</strain>
    </source>
</reference>
<evidence type="ECO:0000313" key="4">
    <source>
        <dbReference type="EMBL" id="OMJ18746.1"/>
    </source>
</evidence>
<evidence type="ECO:0000313" key="5">
    <source>
        <dbReference type="Proteomes" id="UP000187429"/>
    </source>
</evidence>
<dbReference type="EMBL" id="LSSM01006267">
    <property type="protein sequence ID" value="OMJ11124.1"/>
    <property type="molecule type" value="Genomic_DNA"/>
</dbReference>
<feature type="compositionally biased region" description="Polar residues" evidence="1">
    <location>
        <begin position="213"/>
        <end position="241"/>
    </location>
</feature>
<dbReference type="Gene3D" id="3.10.20.90">
    <property type="entry name" value="Phosphatidylinositol 3-kinase Catalytic Subunit, Chain A, domain 1"/>
    <property type="match status" value="1"/>
</dbReference>
<dbReference type="GO" id="GO:0005737">
    <property type="term" value="C:cytoplasm"/>
    <property type="evidence" value="ECO:0007669"/>
    <property type="project" value="TreeGrafter"/>
</dbReference>
<dbReference type="GO" id="GO:0006886">
    <property type="term" value="P:intracellular protein transport"/>
    <property type="evidence" value="ECO:0007669"/>
    <property type="project" value="TreeGrafter"/>
</dbReference>
<reference evidence="5" key="2">
    <citation type="submission" date="2017-01" db="EMBL/GenBank/DDBJ databases">
        <authorList>
            <person name="Wang Y."/>
            <person name="White M."/>
            <person name="Kvist S."/>
            <person name="Moncalvo J.-M."/>
        </authorList>
    </citation>
    <scope>NUCLEOTIDE SEQUENCE [LARGE SCALE GENOMIC DNA]</scope>
    <source>
        <strain evidence="5">ID-206-W2</strain>
    </source>
</reference>
<dbReference type="GO" id="GO:0012506">
    <property type="term" value="C:vesicle membrane"/>
    <property type="evidence" value="ECO:0007669"/>
    <property type="project" value="TreeGrafter"/>
</dbReference>
<dbReference type="EMBL" id="LSSM01003194">
    <property type="protein sequence ID" value="OMJ18746.1"/>
    <property type="molecule type" value="Genomic_DNA"/>
</dbReference>
<gene>
    <name evidence="4" type="ORF">AYI69_g6892</name>
    <name evidence="3" type="ORF">AYI69_g9968</name>
</gene>
<feature type="region of interest" description="Disordered" evidence="1">
    <location>
        <begin position="204"/>
        <end position="278"/>
    </location>
</feature>
<dbReference type="GO" id="GO:0005634">
    <property type="term" value="C:nucleus"/>
    <property type="evidence" value="ECO:0007669"/>
    <property type="project" value="TreeGrafter"/>
</dbReference>
<keyword evidence="5" id="KW-1185">Reference proteome</keyword>
<dbReference type="InterPro" id="IPR029071">
    <property type="entry name" value="Ubiquitin-like_domsf"/>
</dbReference>
<proteinExistence type="predicted"/>
<dbReference type="InterPro" id="IPR021569">
    <property type="entry name" value="TUG-UBL1"/>
</dbReference>
<dbReference type="OrthoDB" id="440781at2759"/>
<evidence type="ECO:0000256" key="1">
    <source>
        <dbReference type="SAM" id="MobiDB-lite"/>
    </source>
</evidence>
<protein>
    <submittedName>
        <fullName evidence="4">Tether containing UBX domain for GLUT4</fullName>
    </submittedName>
</protein>
<dbReference type="Pfam" id="PF11470">
    <property type="entry name" value="TUG-UBL1"/>
    <property type="match status" value="1"/>
</dbReference>
<dbReference type="PANTHER" id="PTHR46467">
    <property type="entry name" value="TETHER CONTAINING UBX DOMAIN FOR GLUT4"/>
    <property type="match status" value="1"/>
</dbReference>
<feature type="domain" description="TUG ubiquitin-like" evidence="2">
    <location>
        <begin position="11"/>
        <end position="73"/>
    </location>
</feature>
<feature type="compositionally biased region" description="Polar residues" evidence="1">
    <location>
        <begin position="264"/>
        <end position="273"/>
    </location>
</feature>
<evidence type="ECO:0000259" key="2">
    <source>
        <dbReference type="Pfam" id="PF11470"/>
    </source>
</evidence>
<dbReference type="SUPFAM" id="SSF54236">
    <property type="entry name" value="Ubiquitin-like"/>
    <property type="match status" value="1"/>
</dbReference>
<sequence>MATSVKVTYQNYKSVIVKTTPNMSLKAVINHVCNQAKDLGDPNNYGLRWKKKDLDLSLNIRFANLPQGANLDLVSIKLSSDALISIALQLPDGTRIRGDLSPNSSLKEIYENLSKKSLSESDSLSLLILNKNYTGFQILSSTTAKSIGCVSGSVLVRVITSSLQNTTNNHSQARAEPEKKSTIFGQQLSNFSNLFNKVSKPQNITETPKKLSDSLQQPTPSLESASSDISLNQVNTQQTPQHSRKSDFVSNKNPELKYSKDSSHNNNPSNIRINHSVGIERSTRQLDENIPAVETTVDLPENSIVVEPKKKIVVSIYIPKSQSLSLSEKECELPLTNRILVINFNFIFFSVIYLVEVPDSFYELTQAEAKFLFEEQKNMNNQQVGFKTKAFRDRELQIETQKMKEKFKNVSFFFLLMFYNIWFSL</sequence>
<evidence type="ECO:0000313" key="3">
    <source>
        <dbReference type="EMBL" id="OMJ11124.1"/>
    </source>
</evidence>
<name>A0A1R1XVV8_9FUNG</name>
<dbReference type="Proteomes" id="UP000187429">
    <property type="component" value="Unassembled WGS sequence"/>
</dbReference>
<feature type="compositionally biased region" description="Basic and acidic residues" evidence="1">
    <location>
        <begin position="254"/>
        <end position="263"/>
    </location>
</feature>
<dbReference type="AlphaFoldDB" id="A0A1R1XVV8"/>